<evidence type="ECO:0000313" key="2">
    <source>
        <dbReference type="EMBL" id="KAB7726647.1"/>
    </source>
</evidence>
<keyword evidence="3" id="KW-1185">Reference proteome</keyword>
<dbReference type="EMBL" id="WELI01000014">
    <property type="protein sequence ID" value="KAB7726647.1"/>
    <property type="molecule type" value="Genomic_DNA"/>
</dbReference>
<sequence length="303" mass="35316">METPQLFPNPDSLLELHQFLRQLVSVDEAAIRGEPDFARVEAYWHIGRIIVETEQQGQDRADYGVQLIEGLSRELTHHYGKGYKTSNLWWFRQFYMAFPILHAVRGEFSNLRQHLRTELTWTHYRLLLAIDNQQERHFYLHNAADEGWSYRTLNRLIKSRYYYQVALGEDQLLTTTLAPKKVTKTGTQRSRVAQARQTLLNQLGWALVSRVASELPMSVLKPDVLFFHYRLHRFVGLWVSEATPALSEQIRYQLTEWEQHQPAETSSFPLALLLRGNNEIHLIMTSATPPLSDFETSLLPKSL</sequence>
<protein>
    <submittedName>
        <fullName evidence="2">DUF1016 family protein</fullName>
    </submittedName>
</protein>
<dbReference type="InterPro" id="IPR053148">
    <property type="entry name" value="PD-DEXK-like_domain"/>
</dbReference>
<dbReference type="Proteomes" id="UP000488299">
    <property type="component" value="Unassembled WGS sequence"/>
</dbReference>
<reference evidence="2 3" key="1">
    <citation type="submission" date="2019-10" db="EMBL/GenBank/DDBJ databases">
        <title>Rudanella paleaurantiibacter sp. nov., isolated from sludge.</title>
        <authorList>
            <person name="Xu S.Q."/>
        </authorList>
    </citation>
    <scope>NUCLEOTIDE SEQUENCE [LARGE SCALE GENOMIC DNA]</scope>
    <source>
        <strain evidence="2 3">HX-22-17</strain>
    </source>
</reference>
<dbReference type="PANTHER" id="PTHR30547:SF5">
    <property type="entry name" value="NUCLEASE YHCG-RELATED"/>
    <property type="match status" value="1"/>
</dbReference>
<dbReference type="PANTHER" id="PTHR30547">
    <property type="entry name" value="UNCHARACTERIZED PROTEIN YHCG-RELATED"/>
    <property type="match status" value="1"/>
</dbReference>
<proteinExistence type="predicted"/>
<name>A0A7J5TSZ0_9BACT</name>
<dbReference type="RefSeq" id="WP_152126720.1">
    <property type="nucleotide sequence ID" value="NZ_WELI01000014.1"/>
</dbReference>
<comment type="caution">
    <text evidence="2">The sequence shown here is derived from an EMBL/GenBank/DDBJ whole genome shotgun (WGS) entry which is preliminary data.</text>
</comment>
<feature type="domain" description="YhcG N-terminal" evidence="1">
    <location>
        <begin position="38"/>
        <end position="163"/>
    </location>
</feature>
<dbReference type="Pfam" id="PF17761">
    <property type="entry name" value="DUF1016_N"/>
    <property type="match status" value="1"/>
</dbReference>
<evidence type="ECO:0000313" key="3">
    <source>
        <dbReference type="Proteomes" id="UP000488299"/>
    </source>
</evidence>
<dbReference type="InterPro" id="IPR041527">
    <property type="entry name" value="YhcG_N"/>
</dbReference>
<organism evidence="2 3">
    <name type="scientific">Rudanella paleaurantiibacter</name>
    <dbReference type="NCBI Taxonomy" id="2614655"/>
    <lineage>
        <taxon>Bacteria</taxon>
        <taxon>Pseudomonadati</taxon>
        <taxon>Bacteroidota</taxon>
        <taxon>Cytophagia</taxon>
        <taxon>Cytophagales</taxon>
        <taxon>Cytophagaceae</taxon>
        <taxon>Rudanella</taxon>
    </lineage>
</organism>
<dbReference type="AlphaFoldDB" id="A0A7J5TSZ0"/>
<accession>A0A7J5TSZ0</accession>
<gene>
    <name evidence="2" type="ORF">F5984_23760</name>
</gene>
<evidence type="ECO:0000259" key="1">
    <source>
        <dbReference type="Pfam" id="PF17761"/>
    </source>
</evidence>